<dbReference type="InterPro" id="IPR050749">
    <property type="entry name" value="Glycosyl_Hydrolase_47"/>
</dbReference>
<dbReference type="VEuPathDB" id="TrichDB:TVAG_586830"/>
<dbReference type="InterPro" id="IPR001382">
    <property type="entry name" value="Glyco_hydro_47"/>
</dbReference>
<proteinExistence type="inferred from homology"/>
<dbReference type="GO" id="GO:0036503">
    <property type="term" value="P:ERAD pathway"/>
    <property type="evidence" value="ECO:0000318"/>
    <property type="project" value="GO_Central"/>
</dbReference>
<comment type="cofactor">
    <cofactor evidence="1 7">
        <name>Ca(2+)</name>
        <dbReference type="ChEBI" id="CHEBI:29108"/>
    </cofactor>
</comment>
<feature type="binding site" evidence="7">
    <location>
        <position position="476"/>
    </location>
    <ligand>
        <name>Ca(2+)</name>
        <dbReference type="ChEBI" id="CHEBI:29108"/>
    </ligand>
</feature>
<dbReference type="eggNOG" id="KOG2204">
    <property type="taxonomic scope" value="Eukaryota"/>
</dbReference>
<dbReference type="AlphaFoldDB" id="A2GM78"/>
<dbReference type="EMBL" id="DS117313">
    <property type="protein sequence ID" value="EAX81739.1"/>
    <property type="molecule type" value="Genomic_DNA"/>
</dbReference>
<dbReference type="PANTHER" id="PTHR11742:SF6">
    <property type="entry name" value="MANNOSYL-OLIGOSACCHARIDE ALPHA-1,2-MANNOSIDASE IA-RELATED"/>
    <property type="match status" value="1"/>
</dbReference>
<keyword evidence="5" id="KW-1015">Disulfide bond</keyword>
<dbReference type="GO" id="GO:0005509">
    <property type="term" value="F:calcium ion binding"/>
    <property type="evidence" value="ECO:0007669"/>
    <property type="project" value="InterPro"/>
</dbReference>
<evidence type="ECO:0000256" key="1">
    <source>
        <dbReference type="ARBA" id="ARBA00001913"/>
    </source>
</evidence>
<evidence type="ECO:0000256" key="4">
    <source>
        <dbReference type="ARBA" id="ARBA00022801"/>
    </source>
</evidence>
<dbReference type="GO" id="GO:0005783">
    <property type="term" value="C:endoplasmic reticulum"/>
    <property type="evidence" value="ECO:0000318"/>
    <property type="project" value="GO_Central"/>
</dbReference>
<dbReference type="GO" id="GO:0005975">
    <property type="term" value="P:carbohydrate metabolic process"/>
    <property type="evidence" value="ECO:0007669"/>
    <property type="project" value="InterPro"/>
</dbReference>
<dbReference type="OMA" id="DTCVWAY"/>
<feature type="active site" evidence="6">
    <location>
        <position position="256"/>
    </location>
</feature>
<dbReference type="EC" id="3.2.1.-" evidence="8"/>
<dbReference type="FunCoup" id="A2GM78">
    <property type="interactions" value="657"/>
</dbReference>
<keyword evidence="7" id="KW-0479">Metal-binding</keyword>
<dbReference type="VEuPathDB" id="TrichDB:TVAGG3_1060320"/>
<evidence type="ECO:0000256" key="5">
    <source>
        <dbReference type="ARBA" id="ARBA00023157"/>
    </source>
</evidence>
<dbReference type="OrthoDB" id="8118055at2759"/>
<dbReference type="PANTHER" id="PTHR11742">
    <property type="entry name" value="MANNOSYL-OLIGOSACCHARIDE ALPHA-1,2-MANNOSIDASE-RELATED"/>
    <property type="match status" value="1"/>
</dbReference>
<dbReference type="GO" id="GO:0000139">
    <property type="term" value="C:Golgi membrane"/>
    <property type="evidence" value="ECO:0000318"/>
    <property type="project" value="GO_Central"/>
</dbReference>
<organism evidence="9 10">
    <name type="scientific">Trichomonas vaginalis (strain ATCC PRA-98 / G3)</name>
    <dbReference type="NCBI Taxonomy" id="412133"/>
    <lineage>
        <taxon>Eukaryota</taxon>
        <taxon>Metamonada</taxon>
        <taxon>Parabasalia</taxon>
        <taxon>Trichomonadida</taxon>
        <taxon>Trichomonadidae</taxon>
        <taxon>Trichomonas</taxon>
    </lineage>
</organism>
<evidence type="ECO:0000256" key="2">
    <source>
        <dbReference type="ARBA" id="ARBA00004922"/>
    </source>
</evidence>
<evidence type="ECO:0000256" key="3">
    <source>
        <dbReference type="ARBA" id="ARBA00007658"/>
    </source>
</evidence>
<keyword evidence="7" id="KW-0106">Calcium</keyword>
<dbReference type="InterPro" id="IPR012341">
    <property type="entry name" value="6hp_glycosidase-like_sf"/>
</dbReference>
<feature type="active site" description="Proton donor" evidence="6">
    <location>
        <position position="365"/>
    </location>
</feature>
<evidence type="ECO:0000256" key="8">
    <source>
        <dbReference type="RuleBase" id="RU361193"/>
    </source>
</evidence>
<feature type="non-terminal residue" evidence="9">
    <location>
        <position position="1"/>
    </location>
</feature>
<evidence type="ECO:0000313" key="10">
    <source>
        <dbReference type="Proteomes" id="UP000001542"/>
    </source>
</evidence>
<dbReference type="STRING" id="5722.A2GM78"/>
<dbReference type="GO" id="GO:0004571">
    <property type="term" value="F:mannosyl-oligosaccharide 1,2-alpha-mannosidase activity"/>
    <property type="evidence" value="ECO:0000318"/>
    <property type="project" value="GO_Central"/>
</dbReference>
<feature type="active site" evidence="6">
    <location>
        <position position="389"/>
    </location>
</feature>
<feature type="active site" description="Proton donor" evidence="6">
    <location>
        <position position="130"/>
    </location>
</feature>
<comment type="pathway">
    <text evidence="2">Protein modification; protein glycosylation.</text>
</comment>
<dbReference type="FunFam" id="1.50.10.10:FF:000066">
    <property type="entry name" value="alpha-1,2-Mannosidase"/>
    <property type="match status" value="1"/>
</dbReference>
<keyword evidence="10" id="KW-1185">Reference proteome</keyword>
<dbReference type="InterPro" id="IPR036026">
    <property type="entry name" value="Seven-hairpin_glycosidases"/>
</dbReference>
<name>A2GM78_TRIV3</name>
<evidence type="ECO:0000256" key="6">
    <source>
        <dbReference type="PIRSR" id="PIRSR601382-1"/>
    </source>
</evidence>
<dbReference type="Proteomes" id="UP000001542">
    <property type="component" value="Unassembled WGS sequence"/>
</dbReference>
<dbReference type="SMR" id="A2GM78"/>
<dbReference type="PRINTS" id="PR00747">
    <property type="entry name" value="GLYHDRLASE47"/>
</dbReference>
<dbReference type="InParanoid" id="A2GM78"/>
<dbReference type="Pfam" id="PF01532">
    <property type="entry name" value="Glyco_hydro_47"/>
    <property type="match status" value="1"/>
</dbReference>
<dbReference type="SUPFAM" id="SSF48225">
    <property type="entry name" value="Seven-hairpin glycosidases"/>
    <property type="match status" value="1"/>
</dbReference>
<reference evidence="9" key="1">
    <citation type="submission" date="2006-10" db="EMBL/GenBank/DDBJ databases">
        <authorList>
            <person name="Amadeo P."/>
            <person name="Zhao Q."/>
            <person name="Wortman J."/>
            <person name="Fraser-Liggett C."/>
            <person name="Carlton J."/>
        </authorList>
    </citation>
    <scope>NUCLEOTIDE SEQUENCE</scope>
    <source>
        <strain evidence="9">G3</strain>
    </source>
</reference>
<comment type="similarity">
    <text evidence="3 8">Belongs to the glycosyl hydrolase 47 family.</text>
</comment>
<gene>
    <name evidence="9" type="ORF">TVAG_586830</name>
</gene>
<dbReference type="Gene3D" id="1.50.10.10">
    <property type="match status" value="1"/>
</dbReference>
<evidence type="ECO:0000256" key="7">
    <source>
        <dbReference type="PIRSR" id="PIRSR601382-2"/>
    </source>
</evidence>
<keyword evidence="4 8" id="KW-0378">Hydrolase</keyword>
<accession>A2GM78</accession>
<sequence>QTNRFKRPDKYELLTDRPQASEIILPYNKRQYLTNPLYERTFPLIKENNEKAQAIKEAFLHGWNAYKTRCWGEDEYVPHSDSCSSTLHAALTIVDSLSTLYLMNLTEEYQRARDYIQNDFKPSGSWSLFEFLIRFVGGFVSMYELSLDKLYLDKAVECADAVYPLMESGIFGGGVKLGIDQNGKIKASYSSGGGRSVADSNTYQLEFISLSMLTGDPKYIDLAMKTYKNMWERYKNRGLISDSFSGSNLHVGGGIDSYYEYIIKIYVMTRGVARPFLDKYLQIVKDIKEKIVVHSKKSNYTGLGVYSGGSVNPMQEHLGTFAGGMIAVGTVKENPHAAEDLQLADDLTTGYAKAYEFTQTGVGPERVRFSNKEGKDFEIENPVYMLRPESCESVYVMWKFTGLPKFRMYAWNMFSGINKYARKSKGFGHIRDVNNANDTRSYGNQESFFFAETLKYLYLTFADTSLISPAQWVFNTEGHPLRHFTEEEVQKWKDKLNFK</sequence>
<reference evidence="9" key="2">
    <citation type="journal article" date="2007" name="Science">
        <title>Draft genome sequence of the sexually transmitted pathogen Trichomonas vaginalis.</title>
        <authorList>
            <person name="Carlton J.M."/>
            <person name="Hirt R.P."/>
            <person name="Silva J.C."/>
            <person name="Delcher A.L."/>
            <person name="Schatz M."/>
            <person name="Zhao Q."/>
            <person name="Wortman J.R."/>
            <person name="Bidwell S.L."/>
            <person name="Alsmark U.C.M."/>
            <person name="Besteiro S."/>
            <person name="Sicheritz-Ponten T."/>
            <person name="Noel C.J."/>
            <person name="Dacks J.B."/>
            <person name="Foster P.G."/>
            <person name="Simillion C."/>
            <person name="Van de Peer Y."/>
            <person name="Miranda-Saavedra D."/>
            <person name="Barton G.J."/>
            <person name="Westrop G.D."/>
            <person name="Mueller S."/>
            <person name="Dessi D."/>
            <person name="Fiori P.L."/>
            <person name="Ren Q."/>
            <person name="Paulsen I."/>
            <person name="Zhang H."/>
            <person name="Bastida-Corcuera F.D."/>
            <person name="Simoes-Barbosa A."/>
            <person name="Brown M.T."/>
            <person name="Hayes R.D."/>
            <person name="Mukherjee M."/>
            <person name="Okumura C.Y."/>
            <person name="Schneider R."/>
            <person name="Smith A.J."/>
            <person name="Vanacova S."/>
            <person name="Villalvazo M."/>
            <person name="Haas B.J."/>
            <person name="Pertea M."/>
            <person name="Feldblyum T.V."/>
            <person name="Utterback T.R."/>
            <person name="Shu C.L."/>
            <person name="Osoegawa K."/>
            <person name="de Jong P.J."/>
            <person name="Hrdy I."/>
            <person name="Horvathova L."/>
            <person name="Zubacova Z."/>
            <person name="Dolezal P."/>
            <person name="Malik S.B."/>
            <person name="Logsdon J.M. Jr."/>
            <person name="Henze K."/>
            <person name="Gupta A."/>
            <person name="Wang C.C."/>
            <person name="Dunne R.L."/>
            <person name="Upcroft J.A."/>
            <person name="Upcroft P."/>
            <person name="White O."/>
            <person name="Salzberg S.L."/>
            <person name="Tang P."/>
            <person name="Chiu C.-H."/>
            <person name="Lee Y.-S."/>
            <person name="Embley T.M."/>
            <person name="Coombs G.H."/>
            <person name="Mottram J.C."/>
            <person name="Tachezy J."/>
            <person name="Fraser-Liggett C.M."/>
            <person name="Johnson P.J."/>
        </authorList>
    </citation>
    <scope>NUCLEOTIDE SEQUENCE [LARGE SCALE GENOMIC DNA]</scope>
    <source>
        <strain evidence="9">G3</strain>
    </source>
</reference>
<protein>
    <recommendedName>
        <fullName evidence="8">alpha-1,2-Mannosidase</fullName>
        <ecNumber evidence="8">3.2.1.-</ecNumber>
    </recommendedName>
</protein>
<keyword evidence="8" id="KW-0326">Glycosidase</keyword>
<evidence type="ECO:0000313" key="9">
    <source>
        <dbReference type="EMBL" id="EAX81739.1"/>
    </source>
</evidence>
<dbReference type="KEGG" id="tva:4739366"/>